<organism evidence="1 2">
    <name type="scientific">Xylaria hypoxylon</name>
    <dbReference type="NCBI Taxonomy" id="37992"/>
    <lineage>
        <taxon>Eukaryota</taxon>
        <taxon>Fungi</taxon>
        <taxon>Dikarya</taxon>
        <taxon>Ascomycota</taxon>
        <taxon>Pezizomycotina</taxon>
        <taxon>Sordariomycetes</taxon>
        <taxon>Xylariomycetidae</taxon>
        <taxon>Xylariales</taxon>
        <taxon>Xylariaceae</taxon>
        <taxon>Xylaria</taxon>
    </lineage>
</organism>
<dbReference type="Proteomes" id="UP000297716">
    <property type="component" value="Unassembled WGS sequence"/>
</dbReference>
<protein>
    <recommendedName>
        <fullName evidence="3">GST N-terminal domain-containing protein</fullName>
    </recommendedName>
</protein>
<reference evidence="1 2" key="1">
    <citation type="submission" date="2019-03" db="EMBL/GenBank/DDBJ databases">
        <title>Draft genome sequence of Xylaria hypoxylon DSM 108379, a ubiquitous saprotrophic-parasitic fungi on hardwood.</title>
        <authorList>
            <person name="Buettner E."/>
            <person name="Leonhardt S."/>
            <person name="Gebauer A.M."/>
            <person name="Liers C."/>
            <person name="Hofrichter M."/>
            <person name="Kellner H."/>
        </authorList>
    </citation>
    <scope>NUCLEOTIDE SEQUENCE [LARGE SCALE GENOMIC DNA]</scope>
    <source>
        <strain evidence="1 2">DSM 108379</strain>
    </source>
</reference>
<dbReference type="AlphaFoldDB" id="A0A4Z0YCP2"/>
<evidence type="ECO:0000313" key="2">
    <source>
        <dbReference type="Proteomes" id="UP000297716"/>
    </source>
</evidence>
<accession>A0A4Z0YCP2</accession>
<evidence type="ECO:0008006" key="3">
    <source>
        <dbReference type="Google" id="ProtNLM"/>
    </source>
</evidence>
<dbReference type="SUPFAM" id="SSF52833">
    <property type="entry name" value="Thioredoxin-like"/>
    <property type="match status" value="1"/>
</dbReference>
<comment type="caution">
    <text evidence="1">The sequence shown here is derived from an EMBL/GenBank/DDBJ whole genome shotgun (WGS) entry which is preliminary data.</text>
</comment>
<keyword evidence="2" id="KW-1185">Reference proteome</keyword>
<evidence type="ECO:0000313" key="1">
    <source>
        <dbReference type="EMBL" id="TGJ81744.1"/>
    </source>
</evidence>
<proteinExistence type="predicted"/>
<gene>
    <name evidence="1" type="ORF">E0Z10_g7030</name>
</gene>
<name>A0A4Z0YCP2_9PEZI</name>
<dbReference type="InterPro" id="IPR036249">
    <property type="entry name" value="Thioredoxin-like_sf"/>
</dbReference>
<sequence length="111" mass="12669">MAPLDMVVPTYRRMHALMFYFDRNHGAEELLVLVLKTLNLPHEFLPAHADYRTLTMYLHRNPSGKGPLMFHMIGNEQIWRLGTNDILAYLIETYDTVPPVPPVPPPISDGG</sequence>
<dbReference type="EMBL" id="SKBN01000155">
    <property type="protein sequence ID" value="TGJ81744.1"/>
    <property type="molecule type" value="Genomic_DNA"/>
</dbReference>